<dbReference type="AlphaFoldDB" id="A0A226D7P6"/>
<protein>
    <submittedName>
        <fullName evidence="1">Uncharacterized protein</fullName>
    </submittedName>
</protein>
<dbReference type="EMBL" id="LNIX01000031">
    <property type="protein sequence ID" value="OXA40898.1"/>
    <property type="molecule type" value="Genomic_DNA"/>
</dbReference>
<organism evidence="1 2">
    <name type="scientific">Folsomia candida</name>
    <name type="common">Springtail</name>
    <dbReference type="NCBI Taxonomy" id="158441"/>
    <lineage>
        <taxon>Eukaryota</taxon>
        <taxon>Metazoa</taxon>
        <taxon>Ecdysozoa</taxon>
        <taxon>Arthropoda</taxon>
        <taxon>Hexapoda</taxon>
        <taxon>Collembola</taxon>
        <taxon>Entomobryomorpha</taxon>
        <taxon>Isotomoidea</taxon>
        <taxon>Isotomidae</taxon>
        <taxon>Proisotominae</taxon>
        <taxon>Folsomia</taxon>
    </lineage>
</organism>
<dbReference type="Proteomes" id="UP000198287">
    <property type="component" value="Unassembled WGS sequence"/>
</dbReference>
<evidence type="ECO:0000313" key="2">
    <source>
        <dbReference type="Proteomes" id="UP000198287"/>
    </source>
</evidence>
<comment type="caution">
    <text evidence="1">The sequence shown here is derived from an EMBL/GenBank/DDBJ whole genome shotgun (WGS) entry which is preliminary data.</text>
</comment>
<sequence length="284" mass="32685">MSIDFNPYCLLMTTLLSYFHSYGHQGEFPLTKFLDGGPKCDVQLFLNGSEHLRFSPSFGYPTTIIYVPSFLQNFKGWHRFRESGEVANFTLNTLQLRIGKGGISLFFNYWEYTVNGLNWLAAANRHSLRFNKVYIESKDATLILVGSSVALGQTYNFSRVNYEGALNLFLAFASENFAEFELCSFIEWQKFSTKQMNCHKKKIHPTKNLDDLRSSKSASCWLIDFESGLTMKTASSYRPTNPFDRPKNSSTTTKEYLFREVLHRGNTSLCQRSESWSQPPVIHR</sequence>
<proteinExistence type="predicted"/>
<evidence type="ECO:0000313" key="1">
    <source>
        <dbReference type="EMBL" id="OXA40898.1"/>
    </source>
</evidence>
<accession>A0A226D7P6</accession>
<keyword evidence="2" id="KW-1185">Reference proteome</keyword>
<reference evidence="1 2" key="1">
    <citation type="submission" date="2015-12" db="EMBL/GenBank/DDBJ databases">
        <title>The genome of Folsomia candida.</title>
        <authorList>
            <person name="Faddeeva A."/>
            <person name="Derks M.F."/>
            <person name="Anvar Y."/>
            <person name="Smit S."/>
            <person name="Van Straalen N."/>
            <person name="Roelofs D."/>
        </authorList>
    </citation>
    <scope>NUCLEOTIDE SEQUENCE [LARGE SCALE GENOMIC DNA]</scope>
    <source>
        <strain evidence="1 2">VU population</strain>
        <tissue evidence="1">Whole body</tissue>
    </source>
</reference>
<gene>
    <name evidence="1" type="ORF">Fcan01_24197</name>
</gene>
<name>A0A226D7P6_FOLCA</name>